<feature type="compositionally biased region" description="Basic and acidic residues" evidence="1">
    <location>
        <begin position="73"/>
        <end position="105"/>
    </location>
</feature>
<proteinExistence type="predicted"/>
<protein>
    <submittedName>
        <fullName evidence="2">44511_t:CDS:1</fullName>
    </submittedName>
</protein>
<feature type="compositionally biased region" description="Polar residues" evidence="1">
    <location>
        <begin position="334"/>
        <end position="353"/>
    </location>
</feature>
<keyword evidence="3" id="KW-1185">Reference proteome</keyword>
<feature type="compositionally biased region" description="Low complexity" evidence="1">
    <location>
        <begin position="255"/>
        <end position="267"/>
    </location>
</feature>
<feature type="compositionally biased region" description="Low complexity" evidence="1">
    <location>
        <begin position="126"/>
        <end position="140"/>
    </location>
</feature>
<feature type="compositionally biased region" description="Polar residues" evidence="1">
    <location>
        <begin position="106"/>
        <end position="120"/>
    </location>
</feature>
<feature type="region of interest" description="Disordered" evidence="1">
    <location>
        <begin position="533"/>
        <end position="552"/>
    </location>
</feature>
<feature type="compositionally biased region" description="Low complexity" evidence="1">
    <location>
        <begin position="1"/>
        <end position="11"/>
    </location>
</feature>
<feature type="region of interest" description="Disordered" evidence="1">
    <location>
        <begin position="379"/>
        <end position="475"/>
    </location>
</feature>
<dbReference type="EMBL" id="CAJVQB010001103">
    <property type="protein sequence ID" value="CAG8520982.1"/>
    <property type="molecule type" value="Genomic_DNA"/>
</dbReference>
<feature type="compositionally biased region" description="Low complexity" evidence="1">
    <location>
        <begin position="280"/>
        <end position="298"/>
    </location>
</feature>
<comment type="caution">
    <text evidence="2">The sequence shown here is derived from an EMBL/GenBank/DDBJ whole genome shotgun (WGS) entry which is preliminary data.</text>
</comment>
<accession>A0ABM8W491</accession>
<feature type="compositionally biased region" description="Low complexity" evidence="1">
    <location>
        <begin position="307"/>
        <end position="321"/>
    </location>
</feature>
<feature type="compositionally biased region" description="Polar residues" evidence="1">
    <location>
        <begin position="158"/>
        <end position="168"/>
    </location>
</feature>
<feature type="compositionally biased region" description="Polar residues" evidence="1">
    <location>
        <begin position="384"/>
        <end position="414"/>
    </location>
</feature>
<name>A0ABM8W491_GIGMA</name>
<reference evidence="2 3" key="1">
    <citation type="submission" date="2021-06" db="EMBL/GenBank/DDBJ databases">
        <authorList>
            <person name="Kallberg Y."/>
            <person name="Tangrot J."/>
            <person name="Rosling A."/>
        </authorList>
    </citation>
    <scope>NUCLEOTIDE SEQUENCE [LARGE SCALE GENOMIC DNA]</scope>
    <source>
        <strain evidence="2 3">120-4 pot B 10/14</strain>
    </source>
</reference>
<organism evidence="2 3">
    <name type="scientific">Gigaspora margarita</name>
    <dbReference type="NCBI Taxonomy" id="4874"/>
    <lineage>
        <taxon>Eukaryota</taxon>
        <taxon>Fungi</taxon>
        <taxon>Fungi incertae sedis</taxon>
        <taxon>Mucoromycota</taxon>
        <taxon>Glomeromycotina</taxon>
        <taxon>Glomeromycetes</taxon>
        <taxon>Diversisporales</taxon>
        <taxon>Gigasporaceae</taxon>
        <taxon>Gigaspora</taxon>
    </lineage>
</organism>
<feature type="compositionally biased region" description="Polar residues" evidence="1">
    <location>
        <begin position="441"/>
        <end position="462"/>
    </location>
</feature>
<evidence type="ECO:0000313" key="3">
    <source>
        <dbReference type="Proteomes" id="UP000789901"/>
    </source>
</evidence>
<gene>
    <name evidence="2" type="ORF">GMARGA_LOCUS3153</name>
</gene>
<feature type="region of interest" description="Disordered" evidence="1">
    <location>
        <begin position="1"/>
        <end position="364"/>
    </location>
</feature>
<feature type="compositionally biased region" description="Basic and acidic residues" evidence="1">
    <location>
        <begin position="28"/>
        <end position="55"/>
    </location>
</feature>
<feature type="compositionally biased region" description="Low complexity" evidence="1">
    <location>
        <begin position="228"/>
        <end position="240"/>
    </location>
</feature>
<evidence type="ECO:0000256" key="1">
    <source>
        <dbReference type="SAM" id="MobiDB-lite"/>
    </source>
</evidence>
<feature type="compositionally biased region" description="Polar residues" evidence="1">
    <location>
        <begin position="178"/>
        <end position="210"/>
    </location>
</feature>
<dbReference type="Proteomes" id="UP000789901">
    <property type="component" value="Unassembled WGS sequence"/>
</dbReference>
<sequence>MLNKKSSTTTLNKKERIKKTIKSIVTSKDTKKNAAETKNKSTLELNNNKRSETKPIDVGQKVLPKQINGSNESDEKIIIEKPLVDKSLEDSKKSSKKATKADETKNNNNSGSIKPEQNTTIKKRLSVASISSSSSVTPTSNAETKNNIADNKRRMSSVVRSETSSRPSTPDIKKQHSSKISQNPSRPTTPDITKRSSSSRLTAYENSTPDITRKVSSRSLSSAAKRPTSIITNTNLSTNSRPASPELSKTTKRPTSIISSTNSSTNSRPASPELLKTTKRSTSTKSSTNSNTNSKPTSPELLKTTKRPTSTISSTKSSTNSRPASPELLKTTKRPTSIILNSSTKSSINSRPTSPELLKTTKRPTSIISITNSQPIVPEVKAKQSCSTQPNDSSNIITKSKQLSQQIPSTQVIKKQSFSQSSRPPSPEIIKLSEPPLISGKPNTSKPSRPSTPDITKSSTNETTRKRSISRPSTFEIQQLPELNRRQRSYSTTQMPFTTTFNSINTNSTLNSQIQKSRRTSFTSSIASQISDDSYFQRPSTPTSDTSMESNDNYKITLDDCNTSSIDVNNNNVHEETNNDQLFTEKWVDENSNLFSETTNDKMCLVIDKKPTEINNFTHEDINQPKNRLVVFDSEQEITPAKTCVSNLNLSDNLTVIETSLENETDISKDKIYIKESIEILDESIKEVKTGTKIDQINSVELVNNNMEKVQTIKNVKNVIEVNGNKLPAIIEQDLDLEQQSVEEIINSIFMPTKIETEEKHNLNLTEMTMNCEKPHIIEDCATKQQIFSNINLSQDNHIIKNNNTLNDNLCVMQNNINNINNINNQECILYLPSEPAIIEHGTISVYADPYKKYVGSYGTTPQDFTPFTNYETQDIIVRVDEKRFDEVMRQNFLGSSEIGYKENTVTNLLKEPTISTENLLNYDVSISEDESLDSKYKMKRPSYGTFPGIYSCKKVFQFYNVKSTYSNSAKSLHLGQNDEQSTFSSLCSCPIC</sequence>
<evidence type="ECO:0000313" key="2">
    <source>
        <dbReference type="EMBL" id="CAG8520982.1"/>
    </source>
</evidence>